<comment type="function">
    <text evidence="7">Catalyzes the formation of phosphoribosylamine from phosphoribosylpyrophosphate (PRPP) and glutamine.</text>
</comment>
<dbReference type="AlphaFoldDB" id="A0A1G9L6E5"/>
<evidence type="ECO:0000256" key="2">
    <source>
        <dbReference type="ARBA" id="ARBA00010138"/>
    </source>
</evidence>
<dbReference type="SUPFAM" id="SSF53271">
    <property type="entry name" value="PRTase-like"/>
    <property type="match status" value="1"/>
</dbReference>
<dbReference type="GO" id="GO:0051539">
    <property type="term" value="F:4 iron, 4 sulfur cluster binding"/>
    <property type="evidence" value="ECO:0007669"/>
    <property type="project" value="UniProtKB-KW"/>
</dbReference>
<reference evidence="13" key="1">
    <citation type="submission" date="2016-10" db="EMBL/GenBank/DDBJ databases">
        <authorList>
            <person name="Varghese N."/>
            <person name="Submissions S."/>
        </authorList>
    </citation>
    <scope>NUCLEOTIDE SEQUENCE [LARGE SCALE GENOMIC DNA]</scope>
    <source>
        <strain evidence="13">DSM 16995</strain>
    </source>
</reference>
<feature type="domain" description="Glutamine amidotransferase type-2" evidence="11">
    <location>
        <begin position="6"/>
        <end position="226"/>
    </location>
</feature>
<keyword evidence="7 10" id="KW-0479">Metal-binding</keyword>
<keyword evidence="7" id="KW-0004">4Fe-4S</keyword>
<keyword evidence="6 7" id="KW-0315">Glutamine amidotransferase</keyword>
<evidence type="ECO:0000256" key="3">
    <source>
        <dbReference type="ARBA" id="ARBA00022676"/>
    </source>
</evidence>
<dbReference type="RefSeq" id="WP_092163079.1">
    <property type="nucleotide sequence ID" value="NZ_FNGA01000006.1"/>
</dbReference>
<dbReference type="Gene3D" id="3.40.50.2020">
    <property type="match status" value="1"/>
</dbReference>
<sequence>MKKEYCGLFGICGHPEAARMTYFGLYAMQHRGQESAGIVTWDGDTIREQKGMGLVADVFNERHLSKELKGDIAIGHVRYSTTGASLIKNAQPFVVRFGDLRLAIAHNGNLVNTKELRDELEAQGSIFQTTMDSEVFVHLIAKSLNGNTIEDAVMKACKKVKGAFSLLILANDKMIAVKDPHGFRPLVFGKVGANYVFASETCAFDLIDAEAIRAVKQGEMVVVEDGKLTSYIYDDTTPKRQCIFELIYFARPDSIIFDEVVYERRKKMGQILAREMPKDVDFVMPFPDSGNYAAVGYSQESGLPLELAMIRNHYVGRTFIQPSQDMRDFSVKMKLNPVRSMIKGKSIMIIEDSIVRGTTIRARVKELRALGAREIHMRVSCPAIRFPCYYGIDFSSKGELIAANSTEEEIASFIGLDSLHYLSIDGLLDSVEDRDSYCLACFNGDYPIEPCSCSGKMCLEDKC</sequence>
<comment type="cofactor">
    <cofactor evidence="7 10">
        <name>[4Fe-4S] cluster</name>
        <dbReference type="ChEBI" id="CHEBI:49883"/>
    </cofactor>
    <text evidence="7 10">Binds 1 [4Fe-4S] cluster per subunit.</text>
</comment>
<keyword evidence="3 7" id="KW-0328">Glycosyltransferase</keyword>
<keyword evidence="5 7" id="KW-0658">Purine biosynthesis</keyword>
<dbReference type="SUPFAM" id="SSF56235">
    <property type="entry name" value="N-terminal nucleophile aminohydrolases (Ntn hydrolases)"/>
    <property type="match status" value="1"/>
</dbReference>
<keyword evidence="7 10" id="KW-0411">Iron-sulfur</keyword>
<feature type="binding site" evidence="7 10">
    <location>
        <position position="441"/>
    </location>
    <ligand>
        <name>[4Fe-4S] cluster</name>
        <dbReference type="ChEBI" id="CHEBI:49883"/>
    </ligand>
</feature>
<evidence type="ECO:0000256" key="10">
    <source>
        <dbReference type="PIRSR" id="PIRSR000485-3"/>
    </source>
</evidence>
<dbReference type="InterPro" id="IPR029055">
    <property type="entry name" value="Ntn_hydrolases_N"/>
</dbReference>
<proteinExistence type="inferred from homology"/>
<dbReference type="PIRSF" id="PIRSF000485">
    <property type="entry name" value="Amd_phspho_trans"/>
    <property type="match status" value="1"/>
</dbReference>
<dbReference type="NCBIfam" id="TIGR01134">
    <property type="entry name" value="purF"/>
    <property type="match status" value="1"/>
</dbReference>
<dbReference type="UniPathway" id="UPA00074">
    <property type="reaction ID" value="UER00124"/>
</dbReference>
<evidence type="ECO:0000313" key="12">
    <source>
        <dbReference type="EMBL" id="SDL57464.1"/>
    </source>
</evidence>
<dbReference type="GO" id="GO:0004044">
    <property type="term" value="F:amidophosphoribosyltransferase activity"/>
    <property type="evidence" value="ECO:0007669"/>
    <property type="project" value="UniProtKB-UniRule"/>
</dbReference>
<feature type="binding site" evidence="7 10">
    <location>
        <position position="388"/>
    </location>
    <ligand>
        <name>[4Fe-4S] cluster</name>
        <dbReference type="ChEBI" id="CHEBI:49883"/>
    </ligand>
</feature>
<evidence type="ECO:0000256" key="1">
    <source>
        <dbReference type="ARBA" id="ARBA00005209"/>
    </source>
</evidence>
<comment type="pathway">
    <text evidence="1 7 8">Purine metabolism; IMP biosynthesis via de novo pathway; N(1)-(5-phospho-D-ribosyl)glycinamide from 5-phospho-alpha-D-ribose 1-diphosphate: step 1/2.</text>
</comment>
<organism evidence="12 13">
    <name type="scientific">Maridesulfovibrio ferrireducens</name>
    <dbReference type="NCBI Taxonomy" id="246191"/>
    <lineage>
        <taxon>Bacteria</taxon>
        <taxon>Pseudomonadati</taxon>
        <taxon>Thermodesulfobacteriota</taxon>
        <taxon>Desulfovibrionia</taxon>
        <taxon>Desulfovibrionales</taxon>
        <taxon>Desulfovibrionaceae</taxon>
        <taxon>Maridesulfovibrio</taxon>
    </lineage>
</organism>
<evidence type="ECO:0000313" key="13">
    <source>
        <dbReference type="Proteomes" id="UP000199053"/>
    </source>
</evidence>
<gene>
    <name evidence="7" type="primary">purF</name>
    <name evidence="12" type="ORF">SAMN05660337_3296</name>
</gene>
<comment type="similarity">
    <text evidence="2 7 8">In the C-terminal section; belongs to the purine/pyrimidine phosphoribosyltransferase family.</text>
</comment>
<dbReference type="InterPro" id="IPR000836">
    <property type="entry name" value="PRTase_dom"/>
</dbReference>
<feature type="binding site" evidence="7 10">
    <location>
        <position position="438"/>
    </location>
    <ligand>
        <name>[4Fe-4S] cluster</name>
        <dbReference type="ChEBI" id="CHEBI:49883"/>
    </ligand>
</feature>
<evidence type="ECO:0000256" key="9">
    <source>
        <dbReference type="PIRSR" id="PIRSR000485-1"/>
    </source>
</evidence>
<name>A0A1G9L6E5_9BACT</name>
<evidence type="ECO:0000259" key="11">
    <source>
        <dbReference type="PROSITE" id="PS51278"/>
    </source>
</evidence>
<evidence type="ECO:0000256" key="7">
    <source>
        <dbReference type="HAMAP-Rule" id="MF_01931"/>
    </source>
</evidence>
<keyword evidence="13" id="KW-1185">Reference proteome</keyword>
<dbReference type="Pfam" id="PF13537">
    <property type="entry name" value="GATase_7"/>
    <property type="match status" value="1"/>
</dbReference>
<dbReference type="EMBL" id="FNGA01000006">
    <property type="protein sequence ID" value="SDL57464.1"/>
    <property type="molecule type" value="Genomic_DNA"/>
</dbReference>
<dbReference type="InterPro" id="IPR005854">
    <property type="entry name" value="PurF"/>
</dbReference>
<evidence type="ECO:0000256" key="8">
    <source>
        <dbReference type="PIRNR" id="PIRNR000485"/>
    </source>
</evidence>
<dbReference type="GO" id="GO:0006189">
    <property type="term" value="P:'de novo' IMP biosynthetic process"/>
    <property type="evidence" value="ECO:0007669"/>
    <property type="project" value="UniProtKB-UniRule"/>
</dbReference>
<dbReference type="GO" id="GO:0009113">
    <property type="term" value="P:purine nucleobase biosynthetic process"/>
    <property type="evidence" value="ECO:0007669"/>
    <property type="project" value="UniProtKB-UniRule"/>
</dbReference>
<protein>
    <recommendedName>
        <fullName evidence="7">Amidophosphoribosyltransferase</fullName>
        <shortName evidence="7">ATase</shortName>
        <ecNumber evidence="7">2.4.2.14</ecNumber>
    </recommendedName>
    <alternativeName>
        <fullName evidence="7">Glutamine phosphoribosylpyrophosphate amidotransferase</fullName>
        <shortName evidence="7">GPATase</shortName>
    </alternativeName>
</protein>
<dbReference type="Gene3D" id="3.60.20.10">
    <property type="entry name" value="Glutamine Phosphoribosylpyrophosphate, subunit 1, domain 1"/>
    <property type="match status" value="1"/>
</dbReference>
<comment type="catalytic activity">
    <reaction evidence="7 8">
        <text>5-phospho-beta-D-ribosylamine + L-glutamate + diphosphate = 5-phospho-alpha-D-ribose 1-diphosphate + L-glutamine + H2O</text>
        <dbReference type="Rhea" id="RHEA:14905"/>
        <dbReference type="ChEBI" id="CHEBI:15377"/>
        <dbReference type="ChEBI" id="CHEBI:29985"/>
        <dbReference type="ChEBI" id="CHEBI:33019"/>
        <dbReference type="ChEBI" id="CHEBI:58017"/>
        <dbReference type="ChEBI" id="CHEBI:58359"/>
        <dbReference type="ChEBI" id="CHEBI:58681"/>
        <dbReference type="EC" id="2.4.2.14"/>
    </reaction>
</comment>
<keyword evidence="7 10" id="KW-0408">Iron</keyword>
<dbReference type="InterPro" id="IPR029057">
    <property type="entry name" value="PRTase-like"/>
</dbReference>
<keyword evidence="4 7" id="KW-0808">Transferase</keyword>
<dbReference type="OrthoDB" id="9801213at2"/>
<feature type="binding site" evidence="7 10">
    <location>
        <position position="242"/>
    </location>
    <ligand>
        <name>[4Fe-4S] cluster</name>
        <dbReference type="ChEBI" id="CHEBI:49883"/>
    </ligand>
</feature>
<evidence type="ECO:0000256" key="6">
    <source>
        <dbReference type="ARBA" id="ARBA00022962"/>
    </source>
</evidence>
<dbReference type="CDD" id="cd06223">
    <property type="entry name" value="PRTases_typeI"/>
    <property type="match status" value="1"/>
</dbReference>
<dbReference type="PROSITE" id="PS51278">
    <property type="entry name" value="GATASE_TYPE_2"/>
    <property type="match status" value="1"/>
</dbReference>
<dbReference type="PANTHER" id="PTHR11907">
    <property type="entry name" value="AMIDOPHOSPHORIBOSYLTRANSFERASE"/>
    <property type="match status" value="1"/>
</dbReference>
<dbReference type="HAMAP" id="MF_01931">
    <property type="entry name" value="PurF"/>
    <property type="match status" value="1"/>
</dbReference>
<dbReference type="STRING" id="246191.SAMN05660337_3296"/>
<dbReference type="CDD" id="cd00715">
    <property type="entry name" value="GPATase_N"/>
    <property type="match status" value="1"/>
</dbReference>
<dbReference type="Proteomes" id="UP000199053">
    <property type="component" value="Unassembled WGS sequence"/>
</dbReference>
<feature type="active site" description="Nucleophile" evidence="7 9">
    <location>
        <position position="6"/>
    </location>
</feature>
<comment type="caution">
    <text evidence="7">Lacks conserved residue(s) required for the propagation of feature annotation.</text>
</comment>
<accession>A0A1G9L6E5</accession>
<evidence type="ECO:0000256" key="4">
    <source>
        <dbReference type="ARBA" id="ARBA00022679"/>
    </source>
</evidence>
<dbReference type="InterPro" id="IPR017932">
    <property type="entry name" value="GATase_2_dom"/>
</dbReference>
<dbReference type="GO" id="GO:0046872">
    <property type="term" value="F:metal ion binding"/>
    <property type="evidence" value="ECO:0007669"/>
    <property type="project" value="UniProtKB-KW"/>
</dbReference>
<evidence type="ECO:0000256" key="5">
    <source>
        <dbReference type="ARBA" id="ARBA00022755"/>
    </source>
</evidence>
<dbReference type="InterPro" id="IPR035584">
    <property type="entry name" value="PurF_N"/>
</dbReference>
<dbReference type="EC" id="2.4.2.14" evidence="7"/>